<keyword evidence="3" id="KW-1185">Reference proteome</keyword>
<dbReference type="RefSeq" id="WP_259091312.1">
    <property type="nucleotide sequence ID" value="NZ_BAAAZC010000007.1"/>
</dbReference>
<dbReference type="Proteomes" id="UP001500742">
    <property type="component" value="Unassembled WGS sequence"/>
</dbReference>
<organism evidence="2 3">
    <name type="scientific">Mucilaginibacter dorajii</name>
    <dbReference type="NCBI Taxonomy" id="692994"/>
    <lineage>
        <taxon>Bacteria</taxon>
        <taxon>Pseudomonadati</taxon>
        <taxon>Bacteroidota</taxon>
        <taxon>Sphingobacteriia</taxon>
        <taxon>Sphingobacteriales</taxon>
        <taxon>Sphingobacteriaceae</taxon>
        <taxon>Mucilaginibacter</taxon>
    </lineage>
</organism>
<name>A0ABP7PEM1_9SPHI</name>
<feature type="transmembrane region" description="Helical" evidence="1">
    <location>
        <begin position="21"/>
        <end position="40"/>
    </location>
</feature>
<keyword evidence="1" id="KW-0472">Membrane</keyword>
<proteinExistence type="predicted"/>
<dbReference type="Pfam" id="PF09527">
    <property type="entry name" value="ATPase_gene1"/>
    <property type="match status" value="1"/>
</dbReference>
<keyword evidence="1" id="KW-0812">Transmembrane</keyword>
<comment type="caution">
    <text evidence="2">The sequence shown here is derived from an EMBL/GenBank/DDBJ whole genome shotgun (WGS) entry which is preliminary data.</text>
</comment>
<feature type="transmembrane region" description="Helical" evidence="1">
    <location>
        <begin position="52"/>
        <end position="70"/>
    </location>
</feature>
<evidence type="ECO:0000256" key="1">
    <source>
        <dbReference type="SAM" id="Phobius"/>
    </source>
</evidence>
<protein>
    <recommendedName>
        <fullName evidence="4">AtpZ/AtpI family protein</fullName>
    </recommendedName>
</protein>
<gene>
    <name evidence="2" type="ORF">GCM10022210_09210</name>
</gene>
<evidence type="ECO:0000313" key="2">
    <source>
        <dbReference type="EMBL" id="GAA3963271.1"/>
    </source>
</evidence>
<dbReference type="EMBL" id="BAAAZC010000007">
    <property type="protein sequence ID" value="GAA3963271.1"/>
    <property type="molecule type" value="Genomic_DNA"/>
</dbReference>
<keyword evidence="1" id="KW-1133">Transmembrane helix</keyword>
<evidence type="ECO:0000313" key="3">
    <source>
        <dbReference type="Proteomes" id="UP001500742"/>
    </source>
</evidence>
<dbReference type="InterPro" id="IPR032820">
    <property type="entry name" value="ATPase_put"/>
</dbReference>
<accession>A0ABP7PEM1</accession>
<evidence type="ECO:0008006" key="4">
    <source>
        <dbReference type="Google" id="ProtNLM"/>
    </source>
</evidence>
<sequence>MAQNEQSDGNGSNEANSYAKYMGIAFQMLVIIGICTFAGYKIDEAANHQTKWVTALLALLGVFGSLFLVIRSVKN</sequence>
<reference evidence="3" key="1">
    <citation type="journal article" date="2019" name="Int. J. Syst. Evol. Microbiol.">
        <title>The Global Catalogue of Microorganisms (GCM) 10K type strain sequencing project: providing services to taxonomists for standard genome sequencing and annotation.</title>
        <authorList>
            <consortium name="The Broad Institute Genomics Platform"/>
            <consortium name="The Broad Institute Genome Sequencing Center for Infectious Disease"/>
            <person name="Wu L."/>
            <person name="Ma J."/>
        </authorList>
    </citation>
    <scope>NUCLEOTIDE SEQUENCE [LARGE SCALE GENOMIC DNA]</scope>
    <source>
        <strain evidence="3">JCM 16601</strain>
    </source>
</reference>